<proteinExistence type="predicted"/>
<protein>
    <submittedName>
        <fullName evidence="1">Uncharacterized protein</fullName>
    </submittedName>
</protein>
<name>A0A6G1IN29_9PLEO</name>
<reference evidence="1" key="1">
    <citation type="journal article" date="2020" name="Stud. Mycol.">
        <title>101 Dothideomycetes genomes: a test case for predicting lifestyles and emergence of pathogens.</title>
        <authorList>
            <person name="Haridas S."/>
            <person name="Albert R."/>
            <person name="Binder M."/>
            <person name="Bloem J."/>
            <person name="Labutti K."/>
            <person name="Salamov A."/>
            <person name="Andreopoulos B."/>
            <person name="Baker S."/>
            <person name="Barry K."/>
            <person name="Bills G."/>
            <person name="Bluhm B."/>
            <person name="Cannon C."/>
            <person name="Castanera R."/>
            <person name="Culley D."/>
            <person name="Daum C."/>
            <person name="Ezra D."/>
            <person name="Gonzalez J."/>
            <person name="Henrissat B."/>
            <person name="Kuo A."/>
            <person name="Liang C."/>
            <person name="Lipzen A."/>
            <person name="Lutzoni F."/>
            <person name="Magnuson J."/>
            <person name="Mondo S."/>
            <person name="Nolan M."/>
            <person name="Ohm R."/>
            <person name="Pangilinan J."/>
            <person name="Park H.-J."/>
            <person name="Ramirez L."/>
            <person name="Alfaro M."/>
            <person name="Sun H."/>
            <person name="Tritt A."/>
            <person name="Yoshinaga Y."/>
            <person name="Zwiers L.-H."/>
            <person name="Turgeon B."/>
            <person name="Goodwin S."/>
            <person name="Spatafora J."/>
            <person name="Crous P."/>
            <person name="Grigoriev I."/>
        </authorList>
    </citation>
    <scope>NUCLEOTIDE SEQUENCE</scope>
    <source>
        <strain evidence="1">CBS 122367</strain>
    </source>
</reference>
<evidence type="ECO:0000313" key="1">
    <source>
        <dbReference type="EMBL" id="KAF2679646.1"/>
    </source>
</evidence>
<dbReference type="EMBL" id="MU005602">
    <property type="protein sequence ID" value="KAF2679646.1"/>
    <property type="molecule type" value="Genomic_DNA"/>
</dbReference>
<accession>A0A6G1IN29</accession>
<sequence length="405" mass="45718">MSRPRLRQYLKHVFIGDPDNSTELRSSHNNETWKLTEWRSEKWEKFRVSATEEAGRIWDPSLFRIFKWNLSPTHEISTEPLLALVLTLTPTTIESIAVMLPNRSFWIESLLGVPIAGPSRGCELSFPRLRDLSLATHAHRDTPLLWDYSACRFPALTQLSLYGRAYVQHKLGSGDSPVTSLIIERYRGSVDVEDGVRGFSSLENLVWDWSLFYIPRVPDFDSLHKTLSFHKHSLKTLWLTNSQYVFSFRGDENSPFPHLGSFHNFNSLWLLVISMFMLVGASHGSGQIGKCNSGPWWNTNRPSVRIADVLPASIKHLDVSNDFSLTGNALVLHDLADDCRRLPALEMGAGLEDIWRFPGTLGQIFSSGSTVNHQLEAIRSWALSGNSLHSLGSRKSHFGTNLSCS</sequence>
<dbReference type="Proteomes" id="UP000799291">
    <property type="component" value="Unassembled WGS sequence"/>
</dbReference>
<keyword evidence="2" id="KW-1185">Reference proteome</keyword>
<dbReference type="AlphaFoldDB" id="A0A6G1IN29"/>
<evidence type="ECO:0000313" key="2">
    <source>
        <dbReference type="Proteomes" id="UP000799291"/>
    </source>
</evidence>
<gene>
    <name evidence="1" type="ORF">K458DRAFT_460814</name>
</gene>
<organism evidence="1 2">
    <name type="scientific">Lentithecium fluviatile CBS 122367</name>
    <dbReference type="NCBI Taxonomy" id="1168545"/>
    <lineage>
        <taxon>Eukaryota</taxon>
        <taxon>Fungi</taxon>
        <taxon>Dikarya</taxon>
        <taxon>Ascomycota</taxon>
        <taxon>Pezizomycotina</taxon>
        <taxon>Dothideomycetes</taxon>
        <taxon>Pleosporomycetidae</taxon>
        <taxon>Pleosporales</taxon>
        <taxon>Massarineae</taxon>
        <taxon>Lentitheciaceae</taxon>
        <taxon>Lentithecium</taxon>
    </lineage>
</organism>